<dbReference type="Pfam" id="PF13271">
    <property type="entry name" value="DUF4062"/>
    <property type="match status" value="1"/>
</dbReference>
<proteinExistence type="predicted"/>
<evidence type="ECO:0000259" key="1">
    <source>
        <dbReference type="Pfam" id="PF13271"/>
    </source>
</evidence>
<dbReference type="KEGG" id="bgf:BC1003_1616"/>
<protein>
    <recommendedName>
        <fullName evidence="1">DUF4062 domain-containing protein</fullName>
    </recommendedName>
</protein>
<dbReference type="HOGENOM" id="CLU_830741_0_0_4"/>
<dbReference type="EMBL" id="CP002217">
    <property type="protein sequence ID" value="ADN57586.1"/>
    <property type="molecule type" value="Genomic_DNA"/>
</dbReference>
<accession>E1T7F6</accession>
<feature type="domain" description="DUF4062" evidence="1">
    <location>
        <begin position="6"/>
        <end position="88"/>
    </location>
</feature>
<sequence length="330" mass="36946">MEKKYQVFISSTYTDMKDERQAAVMAILDAGHIPAGMELFAAADKKQMDVIEKWIDASDIFMLILGGRYGSIDPDSGKSYIQLEYEYAMRTGKPLFALYLTDPALDEKVKNQGRAVIEQDDSRAYKEFRALVTGKMCAPVGHIKDIFIQARKSIETLAKDRELDGWVRASSVTKAAPQTAPLIEMFTDASGRYHVDELYTENNLSTVKIGIKNAGGGTLSNCKVYVEAVEPPPSLPTAPRILLETGVFQLRHDDPERLVDVAAHWSHMEMFRFSAPLPGGVFGNPFNLTDCGTRTFTVRVIATECERAAQFELETDESKRLHLKFLRYAD</sequence>
<name>E1T7F6_BURSG</name>
<gene>
    <name evidence="2" type="ordered locus">BC1003_1616</name>
</gene>
<dbReference type="InterPro" id="IPR025139">
    <property type="entry name" value="DUF4062"/>
</dbReference>
<organism evidence="2">
    <name type="scientific">Burkholderia sp. (strain CCGE1003)</name>
    <dbReference type="NCBI Taxonomy" id="640512"/>
    <lineage>
        <taxon>Bacteria</taxon>
        <taxon>Pseudomonadati</taxon>
        <taxon>Pseudomonadota</taxon>
        <taxon>Betaproteobacteria</taxon>
        <taxon>Burkholderiales</taxon>
        <taxon>Burkholderiaceae</taxon>
        <taxon>Burkholderia</taxon>
    </lineage>
</organism>
<reference evidence="2" key="1">
    <citation type="submission" date="2010-09" db="EMBL/GenBank/DDBJ databases">
        <title>Complete sequence of chromosome1 of Burkholderia sp. CCGE1003.</title>
        <authorList>
            <consortium name="US DOE Joint Genome Institute"/>
            <person name="Lucas S."/>
            <person name="Copeland A."/>
            <person name="Lapidus A."/>
            <person name="Cheng J.-F."/>
            <person name="Bruce D."/>
            <person name="Goodwin L."/>
            <person name="Pitluck S."/>
            <person name="Daligault H."/>
            <person name="Davenport K."/>
            <person name="Detter J.C."/>
            <person name="Han C."/>
            <person name="Tapia R."/>
            <person name="Land M."/>
            <person name="Hauser L."/>
            <person name="Jeffries C."/>
            <person name="Kyrpides N."/>
            <person name="Ivanova N."/>
            <person name="Ovchinnikova G."/>
            <person name="Martinez-Romero E."/>
            <person name="Rogel M.A."/>
            <person name="Auchtung J."/>
            <person name="Tiedje J.M."/>
            <person name="Woyke T."/>
        </authorList>
    </citation>
    <scope>NUCLEOTIDE SEQUENCE</scope>
    <source>
        <strain evidence="2">CCGE1003</strain>
    </source>
</reference>
<dbReference type="OrthoDB" id="72299at2"/>
<dbReference type="eggNOG" id="COG2226">
    <property type="taxonomic scope" value="Bacteria"/>
</dbReference>
<evidence type="ECO:0000313" key="2">
    <source>
        <dbReference type="EMBL" id="ADN57586.1"/>
    </source>
</evidence>
<dbReference type="AlphaFoldDB" id="E1T7F6"/>